<comment type="caution">
    <text evidence="1">The sequence shown here is derived from an EMBL/GenBank/DDBJ whole genome shotgun (WGS) entry which is preliminary data.</text>
</comment>
<gene>
    <name evidence="1" type="ORF">GN299_08580</name>
</gene>
<protein>
    <submittedName>
        <fullName evidence="1">Phage major tail tube protein</fullName>
    </submittedName>
</protein>
<sequence length="169" mass="18580">MAFIPQILANTNLFVDGKSFQGDVPSLTLPKLTLKMEEYRPGGMDMPIEMDVGMEKMEANFTTTGVRKDSLKFFGLADGNAFNGVFRGSFKIQKGETLAAVVTLRGTLKEVDMGDWKAGDKAEFKYGIAVTYYKFEVGGEVIYEIDPVGMKRVINGTDQLASQRADLGL</sequence>
<dbReference type="AlphaFoldDB" id="A0A7V8EHW2"/>
<dbReference type="RefSeq" id="WP_102689872.1">
    <property type="nucleotide sequence ID" value="NZ_BQII01000046.1"/>
</dbReference>
<proteinExistence type="predicted"/>
<evidence type="ECO:0000313" key="1">
    <source>
        <dbReference type="EMBL" id="KAF0255150.1"/>
    </source>
</evidence>
<dbReference type="EMBL" id="WOWR01000008">
    <property type="protein sequence ID" value="KAF0255150.1"/>
    <property type="molecule type" value="Genomic_DNA"/>
</dbReference>
<evidence type="ECO:0000313" key="2">
    <source>
        <dbReference type="Proteomes" id="UP000442695"/>
    </source>
</evidence>
<reference evidence="1 2" key="1">
    <citation type="submission" date="2019-12" db="EMBL/GenBank/DDBJ databases">
        <authorList>
            <person name="Woiski C."/>
        </authorList>
    </citation>
    <scope>NUCLEOTIDE SEQUENCE [LARGE SCALE GENOMIC DNA]</scope>
    <source>
        <strain evidence="1 2">BOE100</strain>
    </source>
</reference>
<organism evidence="1 2">
    <name type="scientific">Pseudomonas putida</name>
    <name type="common">Arthrobacter siderocapsulatus</name>
    <dbReference type="NCBI Taxonomy" id="303"/>
    <lineage>
        <taxon>Bacteria</taxon>
        <taxon>Pseudomonadati</taxon>
        <taxon>Pseudomonadota</taxon>
        <taxon>Gammaproteobacteria</taxon>
        <taxon>Pseudomonadales</taxon>
        <taxon>Pseudomonadaceae</taxon>
        <taxon>Pseudomonas</taxon>
    </lineage>
</organism>
<dbReference type="NCBIfam" id="TIGR01611">
    <property type="entry name" value="tail_tube"/>
    <property type="match status" value="1"/>
</dbReference>
<dbReference type="InterPro" id="IPR006498">
    <property type="entry name" value="Tail_tube"/>
</dbReference>
<name>A0A7V8EHW2_PSEPU</name>
<dbReference type="Proteomes" id="UP000442695">
    <property type="component" value="Unassembled WGS sequence"/>
</dbReference>
<accession>A0A7V8EHW2</accession>
<dbReference type="Pfam" id="PF04985">
    <property type="entry name" value="Phage_tube"/>
    <property type="match status" value="1"/>
</dbReference>